<dbReference type="Proteomes" id="UP000276133">
    <property type="component" value="Unassembled WGS sequence"/>
</dbReference>
<dbReference type="AlphaFoldDB" id="A0A3M7RKX5"/>
<evidence type="ECO:0000313" key="1">
    <source>
        <dbReference type="EMBL" id="RNA24047.1"/>
    </source>
</evidence>
<sequence>NNNQCDNSKGLACVAKKCNCKDQSKSWNGKTCVLRLGRFVNATHEEFFQKKEFEKFNGIDFSGNNIKPSFKVDSIDNCEKFCSLDDIYKFQFTAVKDPKAISGSLFLIKHCVAKIKLKENFQYSSNSKREIRNSTPDECCMFCYYNKQCIAWHVHKRSRICVLTLSKGFIKQSNSNFISGMKPIILG</sequence>
<protein>
    <recommendedName>
        <fullName evidence="3">Apple domain-containing protein</fullName>
    </recommendedName>
</protein>
<proteinExistence type="predicted"/>
<comment type="caution">
    <text evidence="1">The sequence shown here is derived from an EMBL/GenBank/DDBJ whole genome shotgun (WGS) entry which is preliminary data.</text>
</comment>
<dbReference type="EMBL" id="REGN01003176">
    <property type="protein sequence ID" value="RNA24047.1"/>
    <property type="molecule type" value="Genomic_DNA"/>
</dbReference>
<reference evidence="1 2" key="1">
    <citation type="journal article" date="2018" name="Sci. Rep.">
        <title>Genomic signatures of local adaptation to the degree of environmental predictability in rotifers.</title>
        <authorList>
            <person name="Franch-Gras L."/>
            <person name="Hahn C."/>
            <person name="Garcia-Roger E.M."/>
            <person name="Carmona M.J."/>
            <person name="Serra M."/>
            <person name="Gomez A."/>
        </authorList>
    </citation>
    <scope>NUCLEOTIDE SEQUENCE [LARGE SCALE GENOMIC DNA]</scope>
    <source>
        <strain evidence="1">HYR1</strain>
    </source>
</reference>
<feature type="non-terminal residue" evidence="1">
    <location>
        <position position="1"/>
    </location>
</feature>
<evidence type="ECO:0000313" key="2">
    <source>
        <dbReference type="Proteomes" id="UP000276133"/>
    </source>
</evidence>
<name>A0A3M7RKX5_BRAPC</name>
<dbReference type="Gene3D" id="3.50.4.10">
    <property type="entry name" value="Hepatocyte Growth Factor"/>
    <property type="match status" value="1"/>
</dbReference>
<gene>
    <name evidence="1" type="ORF">BpHYR1_018127</name>
</gene>
<evidence type="ECO:0008006" key="3">
    <source>
        <dbReference type="Google" id="ProtNLM"/>
    </source>
</evidence>
<accession>A0A3M7RKX5</accession>
<keyword evidence="2" id="KW-1185">Reference proteome</keyword>
<organism evidence="1 2">
    <name type="scientific">Brachionus plicatilis</name>
    <name type="common">Marine rotifer</name>
    <name type="synonym">Brachionus muelleri</name>
    <dbReference type="NCBI Taxonomy" id="10195"/>
    <lineage>
        <taxon>Eukaryota</taxon>
        <taxon>Metazoa</taxon>
        <taxon>Spiralia</taxon>
        <taxon>Gnathifera</taxon>
        <taxon>Rotifera</taxon>
        <taxon>Eurotatoria</taxon>
        <taxon>Monogononta</taxon>
        <taxon>Pseudotrocha</taxon>
        <taxon>Ploima</taxon>
        <taxon>Brachionidae</taxon>
        <taxon>Brachionus</taxon>
    </lineage>
</organism>